<keyword evidence="3" id="KW-0201">Cytochrome c-type biogenesis</keyword>
<dbReference type="STRING" id="418495.SAMN05216215_1002118"/>
<dbReference type="RefSeq" id="WP_093260741.1">
    <property type="nucleotide sequence ID" value="NZ_FNOK01000002.1"/>
</dbReference>
<feature type="domain" description="Cytochrome c assembly protein" evidence="7">
    <location>
        <begin position="101"/>
        <end position="309"/>
    </location>
</feature>
<feature type="transmembrane region" description="Helical" evidence="6">
    <location>
        <begin position="107"/>
        <end position="126"/>
    </location>
</feature>
<feature type="transmembrane region" description="Helical" evidence="6">
    <location>
        <begin position="166"/>
        <end position="192"/>
    </location>
</feature>
<evidence type="ECO:0000313" key="9">
    <source>
        <dbReference type="Proteomes" id="UP000199529"/>
    </source>
</evidence>
<dbReference type="EMBL" id="FNOK01000002">
    <property type="protein sequence ID" value="SDW27161.1"/>
    <property type="molecule type" value="Genomic_DNA"/>
</dbReference>
<dbReference type="PANTHER" id="PTHR30071:SF1">
    <property type="entry name" value="CYTOCHROME B_B6 PROTEIN-RELATED"/>
    <property type="match status" value="1"/>
</dbReference>
<organism evidence="8 9">
    <name type="scientific">Saccharopolyspora shandongensis</name>
    <dbReference type="NCBI Taxonomy" id="418495"/>
    <lineage>
        <taxon>Bacteria</taxon>
        <taxon>Bacillati</taxon>
        <taxon>Actinomycetota</taxon>
        <taxon>Actinomycetes</taxon>
        <taxon>Pseudonocardiales</taxon>
        <taxon>Pseudonocardiaceae</taxon>
        <taxon>Saccharopolyspora</taxon>
    </lineage>
</organism>
<sequence>MGIDAQLSTYSDWSFVSATAIYLLAMGFAAVTQALGRTSKPVAARQLVTVGGGAEPPAARSAPPTTGERISRMGLALTWLGLVLHAAAVVLRGLAVQRWPLGNLYEYIMFLTLVAVAAWLAVAARFPVRKMAVWVLLPVAALMVLDGKVFYALAAPVQPALQSYWLVIHVTTAAGATGALVVPGIASIGYLVRDAHDKRPQWFRRVAPKLPASDVLDRVAYRTTIIGFPLFTFAVICGAIWAEAAWGRFWGWDPKEATSFIAWLVYAAYLHARATAGWRERGAAVLNVLGMIMMLFNLLFINLAADSLHSYSGVG</sequence>
<keyword evidence="4 6" id="KW-1133">Transmembrane helix</keyword>
<keyword evidence="9" id="KW-1185">Reference proteome</keyword>
<dbReference type="GO" id="GO:0017004">
    <property type="term" value="P:cytochrome complex assembly"/>
    <property type="evidence" value="ECO:0007669"/>
    <property type="project" value="UniProtKB-KW"/>
</dbReference>
<keyword evidence="2 6" id="KW-0812">Transmembrane</keyword>
<feature type="transmembrane region" description="Helical" evidence="6">
    <location>
        <begin position="133"/>
        <end position="154"/>
    </location>
</feature>
<comment type="subcellular location">
    <subcellularLocation>
        <location evidence="1">Membrane</location>
        <topology evidence="1">Multi-pass membrane protein</topology>
    </subcellularLocation>
</comment>
<dbReference type="InterPro" id="IPR017562">
    <property type="entry name" value="Cyt_c_biogenesis_CcsA"/>
</dbReference>
<dbReference type="Proteomes" id="UP000199529">
    <property type="component" value="Unassembled WGS sequence"/>
</dbReference>
<feature type="transmembrane region" description="Helical" evidence="6">
    <location>
        <begin position="75"/>
        <end position="95"/>
    </location>
</feature>
<keyword evidence="5 6" id="KW-0472">Membrane</keyword>
<evidence type="ECO:0000256" key="6">
    <source>
        <dbReference type="SAM" id="Phobius"/>
    </source>
</evidence>
<feature type="transmembrane region" description="Helical" evidence="6">
    <location>
        <begin position="257"/>
        <end position="272"/>
    </location>
</feature>
<dbReference type="AlphaFoldDB" id="A0A1H2S6C1"/>
<proteinExistence type="predicted"/>
<feature type="transmembrane region" description="Helical" evidence="6">
    <location>
        <begin position="15"/>
        <end position="36"/>
    </location>
</feature>
<evidence type="ECO:0000256" key="1">
    <source>
        <dbReference type="ARBA" id="ARBA00004141"/>
    </source>
</evidence>
<name>A0A1H2S6C1_9PSEU</name>
<evidence type="ECO:0000259" key="7">
    <source>
        <dbReference type="Pfam" id="PF01578"/>
    </source>
</evidence>
<feature type="transmembrane region" description="Helical" evidence="6">
    <location>
        <begin position="219"/>
        <end position="242"/>
    </location>
</feature>
<protein>
    <submittedName>
        <fullName evidence="8">Cytochrome c-type biogenesis protein CcsB</fullName>
    </submittedName>
</protein>
<evidence type="ECO:0000256" key="4">
    <source>
        <dbReference type="ARBA" id="ARBA00022989"/>
    </source>
</evidence>
<gene>
    <name evidence="8" type="ORF">SAMN05216215_1002118</name>
</gene>
<dbReference type="Pfam" id="PF01578">
    <property type="entry name" value="Cytochrom_C_asm"/>
    <property type="match status" value="1"/>
</dbReference>
<evidence type="ECO:0000256" key="2">
    <source>
        <dbReference type="ARBA" id="ARBA00022692"/>
    </source>
</evidence>
<dbReference type="GO" id="GO:0005886">
    <property type="term" value="C:plasma membrane"/>
    <property type="evidence" value="ECO:0007669"/>
    <property type="project" value="TreeGrafter"/>
</dbReference>
<dbReference type="OrthoDB" id="9814290at2"/>
<dbReference type="PANTHER" id="PTHR30071">
    <property type="entry name" value="HEME EXPORTER PROTEIN C"/>
    <property type="match status" value="1"/>
</dbReference>
<dbReference type="GO" id="GO:0020037">
    <property type="term" value="F:heme binding"/>
    <property type="evidence" value="ECO:0007669"/>
    <property type="project" value="InterPro"/>
</dbReference>
<dbReference type="NCBIfam" id="TIGR03144">
    <property type="entry name" value="cytochr_II_ccsB"/>
    <property type="match status" value="1"/>
</dbReference>
<accession>A0A1H2S6C1</accession>
<feature type="transmembrane region" description="Helical" evidence="6">
    <location>
        <begin position="284"/>
        <end position="305"/>
    </location>
</feature>
<dbReference type="InterPro" id="IPR045062">
    <property type="entry name" value="Cyt_c_biogenesis_CcsA/CcmC"/>
</dbReference>
<evidence type="ECO:0000313" key="8">
    <source>
        <dbReference type="EMBL" id="SDW27161.1"/>
    </source>
</evidence>
<dbReference type="InterPro" id="IPR002541">
    <property type="entry name" value="Cyt_c_assembly"/>
</dbReference>
<reference evidence="9" key="1">
    <citation type="submission" date="2016-10" db="EMBL/GenBank/DDBJ databases">
        <authorList>
            <person name="Varghese N."/>
            <person name="Submissions S."/>
        </authorList>
    </citation>
    <scope>NUCLEOTIDE SEQUENCE [LARGE SCALE GENOMIC DNA]</scope>
    <source>
        <strain evidence="9">CGMCC 4.3530</strain>
    </source>
</reference>
<evidence type="ECO:0000256" key="5">
    <source>
        <dbReference type="ARBA" id="ARBA00023136"/>
    </source>
</evidence>
<evidence type="ECO:0000256" key="3">
    <source>
        <dbReference type="ARBA" id="ARBA00022748"/>
    </source>
</evidence>